<dbReference type="OrthoDB" id="568194at2759"/>
<proteinExistence type="predicted"/>
<dbReference type="PANTHER" id="PTHR31157:SF1">
    <property type="entry name" value="SCP DOMAIN-CONTAINING PROTEIN"/>
    <property type="match status" value="1"/>
</dbReference>
<evidence type="ECO:0000256" key="1">
    <source>
        <dbReference type="SAM" id="SignalP"/>
    </source>
</evidence>
<keyword evidence="4" id="KW-1185">Reference proteome</keyword>
<dbReference type="InterPro" id="IPR014044">
    <property type="entry name" value="CAP_dom"/>
</dbReference>
<gene>
    <name evidence="3" type="ORF">PHYBOEH_009466</name>
</gene>
<evidence type="ECO:0000313" key="3">
    <source>
        <dbReference type="EMBL" id="KAG7401886.1"/>
    </source>
</evidence>
<name>A0A8T1X7T6_9STRA</name>
<evidence type="ECO:0000259" key="2">
    <source>
        <dbReference type="Pfam" id="PF00188"/>
    </source>
</evidence>
<dbReference type="AlphaFoldDB" id="A0A8T1X7T6"/>
<reference evidence="3" key="1">
    <citation type="submission" date="2021-02" db="EMBL/GenBank/DDBJ databases">
        <authorList>
            <person name="Palmer J.M."/>
        </authorList>
    </citation>
    <scope>NUCLEOTIDE SEQUENCE</scope>
    <source>
        <strain evidence="3">SCRP23</strain>
    </source>
</reference>
<keyword evidence="1" id="KW-0732">Signal</keyword>
<comment type="caution">
    <text evidence="3">The sequence shown here is derived from an EMBL/GenBank/DDBJ whole genome shotgun (WGS) entry which is preliminary data.</text>
</comment>
<protein>
    <recommendedName>
        <fullName evidence="2">SCP domain-containing protein</fullName>
    </recommendedName>
</protein>
<dbReference type="Proteomes" id="UP000693981">
    <property type="component" value="Unassembled WGS sequence"/>
</dbReference>
<feature type="signal peptide" evidence="1">
    <location>
        <begin position="1"/>
        <end position="29"/>
    </location>
</feature>
<organism evidence="3 4">
    <name type="scientific">Phytophthora boehmeriae</name>
    <dbReference type="NCBI Taxonomy" id="109152"/>
    <lineage>
        <taxon>Eukaryota</taxon>
        <taxon>Sar</taxon>
        <taxon>Stramenopiles</taxon>
        <taxon>Oomycota</taxon>
        <taxon>Peronosporomycetes</taxon>
        <taxon>Peronosporales</taxon>
        <taxon>Peronosporaceae</taxon>
        <taxon>Phytophthora</taxon>
    </lineage>
</organism>
<dbReference type="EMBL" id="JAGDFL010000006">
    <property type="protein sequence ID" value="KAG7401886.1"/>
    <property type="molecule type" value="Genomic_DNA"/>
</dbReference>
<dbReference type="CDD" id="cd05379">
    <property type="entry name" value="CAP_bacterial"/>
    <property type="match status" value="1"/>
</dbReference>
<sequence>MSVLHYSRFIAALLLLIVSLCDLYSLVDANQVSTIGDPIAEEILNATTARNLQAYSSTGFQTLMLNAVNKERTAQGLSKLCMNKKLQTAAQRHTTDMATKNYMSHTGSDGSSVSTRITAVGYKWSAVAENVAAGQTTVDAVMKAWMSSSGHKTNILNSKYTMFGCGYAYSSSSTYKHYWTQDFGAGTTESCS</sequence>
<feature type="domain" description="SCP" evidence="2">
    <location>
        <begin position="65"/>
        <end position="183"/>
    </location>
</feature>
<dbReference type="PANTHER" id="PTHR31157">
    <property type="entry name" value="SCP DOMAIN-CONTAINING PROTEIN"/>
    <property type="match status" value="1"/>
</dbReference>
<dbReference type="Pfam" id="PF00188">
    <property type="entry name" value="CAP"/>
    <property type="match status" value="1"/>
</dbReference>
<feature type="chain" id="PRO_5035780646" description="SCP domain-containing protein" evidence="1">
    <location>
        <begin position="30"/>
        <end position="192"/>
    </location>
</feature>
<evidence type="ECO:0000313" key="4">
    <source>
        <dbReference type="Proteomes" id="UP000693981"/>
    </source>
</evidence>
<accession>A0A8T1X7T6</accession>